<dbReference type="Gene3D" id="1.10.150.240">
    <property type="entry name" value="Putative phosphatase, domain 2"/>
    <property type="match status" value="1"/>
</dbReference>
<dbReference type="AlphaFoldDB" id="A0A242KBS1"/>
<keyword evidence="3" id="KW-1185">Reference proteome</keyword>
<evidence type="ECO:0000313" key="3">
    <source>
        <dbReference type="Proteomes" id="UP000195141"/>
    </source>
</evidence>
<dbReference type="GO" id="GO:0008967">
    <property type="term" value="F:phosphoglycolate phosphatase activity"/>
    <property type="evidence" value="ECO:0007669"/>
    <property type="project" value="TreeGrafter"/>
</dbReference>
<proteinExistence type="predicted"/>
<dbReference type="Pfam" id="PF13419">
    <property type="entry name" value="HAD_2"/>
    <property type="match status" value="1"/>
</dbReference>
<dbReference type="InterPro" id="IPR041492">
    <property type="entry name" value="HAD_2"/>
</dbReference>
<reference evidence="2" key="3">
    <citation type="submission" date="2024-03" db="EMBL/GenBank/DDBJ databases">
        <title>The Genome Sequence of Enterococcus sp. DIV0242b.</title>
        <authorList>
            <consortium name="The Broad Institute Genomics Platform"/>
            <consortium name="The Broad Institute Microbial Omics Core"/>
            <consortium name="The Broad Institute Genomic Center for Infectious Diseases"/>
            <person name="Earl A."/>
            <person name="Manson A."/>
            <person name="Gilmore M."/>
            <person name="Schwartman J."/>
            <person name="Shea T."/>
            <person name="Abouelleil A."/>
            <person name="Cao P."/>
            <person name="Chapman S."/>
            <person name="Cusick C."/>
            <person name="Young S."/>
            <person name="Neafsey D."/>
            <person name="Nusbaum C."/>
            <person name="Birren B."/>
        </authorList>
    </citation>
    <scope>NUCLEOTIDE SEQUENCE</scope>
    <source>
        <strain evidence="2">9E7_DIV0242</strain>
    </source>
</reference>
<dbReference type="RefSeq" id="WP_086347582.1">
    <property type="nucleotide sequence ID" value="NZ_CP147247.1"/>
</dbReference>
<organism evidence="1">
    <name type="scientific">Candidatus Enterococcus clewellii</name>
    <dbReference type="NCBI Taxonomy" id="1834193"/>
    <lineage>
        <taxon>Bacteria</taxon>
        <taxon>Bacillati</taxon>
        <taxon>Bacillota</taxon>
        <taxon>Bacilli</taxon>
        <taxon>Lactobacillales</taxon>
        <taxon>Enterococcaceae</taxon>
        <taxon>Enterococcus</taxon>
    </lineage>
</organism>
<dbReference type="PRINTS" id="PR00413">
    <property type="entry name" value="HADHALOGNASE"/>
</dbReference>
<dbReference type="InterPro" id="IPR006439">
    <property type="entry name" value="HAD-SF_hydro_IA"/>
</dbReference>
<dbReference type="PANTHER" id="PTHR43434:SF1">
    <property type="entry name" value="PHOSPHOGLYCOLATE PHOSPHATASE"/>
    <property type="match status" value="1"/>
</dbReference>
<dbReference type="Proteomes" id="UP000195141">
    <property type="component" value="Chromosome"/>
</dbReference>
<reference evidence="1" key="1">
    <citation type="submission" date="2017-05" db="EMBL/GenBank/DDBJ databases">
        <title>The Genome Sequence of Enterococcus sp. 9E7_DIV0242.</title>
        <authorList>
            <consortium name="The Broad Institute Genomics Platform"/>
            <consortium name="The Broad Institute Genomic Center for Infectious Diseases"/>
            <person name="Earl A."/>
            <person name="Manson A."/>
            <person name="Schwartman J."/>
            <person name="Gilmore M."/>
            <person name="Abouelleil A."/>
            <person name="Cao P."/>
            <person name="Chapman S."/>
            <person name="Cusick C."/>
            <person name="Shea T."/>
            <person name="Young S."/>
            <person name="Neafsey D."/>
            <person name="Nusbaum C."/>
            <person name="Birren B."/>
        </authorList>
    </citation>
    <scope>NUCLEOTIDE SEQUENCE [LARGE SCALE GENOMIC DNA]</scope>
    <source>
        <strain evidence="1">9E7_DIV0242</strain>
    </source>
</reference>
<protein>
    <recommendedName>
        <fullName evidence="4">HAD superfamily hydrolase</fullName>
    </recommendedName>
</protein>
<dbReference type="GO" id="GO:0006281">
    <property type="term" value="P:DNA repair"/>
    <property type="evidence" value="ECO:0007669"/>
    <property type="project" value="TreeGrafter"/>
</dbReference>
<gene>
    <name evidence="2" type="ORF">A5888_000391</name>
    <name evidence="1" type="ORF">A5888_000425</name>
</gene>
<accession>A0A242KBS1</accession>
<dbReference type="SFLD" id="SFLDS00003">
    <property type="entry name" value="Haloacid_Dehalogenase"/>
    <property type="match status" value="1"/>
</dbReference>
<dbReference type="PANTHER" id="PTHR43434">
    <property type="entry name" value="PHOSPHOGLYCOLATE PHOSPHATASE"/>
    <property type="match status" value="1"/>
</dbReference>
<dbReference type="EMBL" id="NGMM01000001">
    <property type="protein sequence ID" value="OTP18611.1"/>
    <property type="molecule type" value="Genomic_DNA"/>
</dbReference>
<evidence type="ECO:0000313" key="1">
    <source>
        <dbReference type="EMBL" id="OTP18611.1"/>
    </source>
</evidence>
<sequence length="226" mass="25839">MNRQAIIFDMDGVIVDTEFLDFQIQKEFINNLNGTQVTDETLDYSVLVGRSYDDLYRTMQTFIKQQYSLVELKELFQHFNAKRYCQLDYPSLFRKDIVSILQKAKQQERLLAVASSSEHAHILEVLEACGIVDYFDVIYSGEFVKESKPHPEIYLNTLTKLGVLPEQAIAIEDSPHGIRAAKGAGIQTIAFEETRMNIDQSEADYLGGNMIEIRGIIDEHFGNMNN</sequence>
<dbReference type="InterPro" id="IPR023214">
    <property type="entry name" value="HAD_sf"/>
</dbReference>
<dbReference type="OrthoDB" id="9797743at2"/>
<dbReference type="EMBL" id="CP147247">
    <property type="protein sequence ID" value="WYJ88672.1"/>
    <property type="molecule type" value="Genomic_DNA"/>
</dbReference>
<dbReference type="InterPro" id="IPR050155">
    <property type="entry name" value="HAD-like_hydrolase_sf"/>
</dbReference>
<evidence type="ECO:0008006" key="4">
    <source>
        <dbReference type="Google" id="ProtNLM"/>
    </source>
</evidence>
<reference evidence="2" key="2">
    <citation type="submission" date="2017-05" db="EMBL/GenBank/DDBJ databases">
        <authorList>
            <consortium name="The Broad Institute Genomics Platform"/>
            <consortium name="The Broad Institute Genomic Center for Infectious Diseases"/>
            <person name="Earl A."/>
            <person name="Manson A."/>
            <person name="Schwartman J."/>
            <person name="Gilmore M."/>
            <person name="Abouelleil A."/>
            <person name="Cao P."/>
            <person name="Chapman S."/>
            <person name="Cusick C."/>
            <person name="Shea T."/>
            <person name="Young S."/>
            <person name="Neafsey D."/>
            <person name="Nusbaum C."/>
            <person name="Birren B."/>
        </authorList>
    </citation>
    <scope>NUCLEOTIDE SEQUENCE</scope>
    <source>
        <strain evidence="2">9E7_DIV0242</strain>
    </source>
</reference>
<evidence type="ECO:0000313" key="2">
    <source>
        <dbReference type="EMBL" id="WYJ88672.1"/>
    </source>
</evidence>
<dbReference type="SUPFAM" id="SSF56784">
    <property type="entry name" value="HAD-like"/>
    <property type="match status" value="1"/>
</dbReference>
<dbReference type="InterPro" id="IPR023198">
    <property type="entry name" value="PGP-like_dom2"/>
</dbReference>
<dbReference type="InterPro" id="IPR036412">
    <property type="entry name" value="HAD-like_sf"/>
</dbReference>
<name>A0A242KBS1_9ENTE</name>
<dbReference type="NCBIfam" id="TIGR01509">
    <property type="entry name" value="HAD-SF-IA-v3"/>
    <property type="match status" value="1"/>
</dbReference>
<dbReference type="Gene3D" id="3.40.50.1000">
    <property type="entry name" value="HAD superfamily/HAD-like"/>
    <property type="match status" value="1"/>
</dbReference>
<dbReference type="SFLD" id="SFLDG01129">
    <property type="entry name" value="C1.5:_HAD__Beta-PGM__Phosphata"/>
    <property type="match status" value="1"/>
</dbReference>